<name>A0A4Z1KAV2_9HELO</name>
<keyword evidence="3" id="KW-1185">Reference proteome</keyword>
<dbReference type="EMBL" id="PQXO01000670">
    <property type="protein sequence ID" value="TGO83283.1"/>
    <property type="molecule type" value="Genomic_DNA"/>
</dbReference>
<evidence type="ECO:0000256" key="1">
    <source>
        <dbReference type="SAM" id="MobiDB-lite"/>
    </source>
</evidence>
<dbReference type="AlphaFoldDB" id="A0A4Z1KAV2"/>
<organism evidence="2 3">
    <name type="scientific">Botrytis porri</name>
    <dbReference type="NCBI Taxonomy" id="87229"/>
    <lineage>
        <taxon>Eukaryota</taxon>
        <taxon>Fungi</taxon>
        <taxon>Dikarya</taxon>
        <taxon>Ascomycota</taxon>
        <taxon>Pezizomycotina</taxon>
        <taxon>Leotiomycetes</taxon>
        <taxon>Helotiales</taxon>
        <taxon>Sclerotiniaceae</taxon>
        <taxon>Botrytis</taxon>
    </lineage>
</organism>
<proteinExistence type="predicted"/>
<protein>
    <submittedName>
        <fullName evidence="2">Uncharacterized protein</fullName>
    </submittedName>
</protein>
<accession>A0A4Z1KAV2</accession>
<evidence type="ECO:0000313" key="3">
    <source>
        <dbReference type="Proteomes" id="UP000297280"/>
    </source>
</evidence>
<sequence>MIAASKIQHSAAVWLWTGLEDPQRVSEKQYPIKPELRRRALIAGLSEASTFYEWRHGNSNKLDSPALEDKVQVFLAHSLEADNRMCDINVYAVGAVQATLGSKSVKFNGLALDDMGDLGLVESNGSKEVDLGERCEVEFDDEVEDNQTNRKKKSASFSTRGDGKDVRVANLKENTITSELTKSSKLTNTRDIPYVHHIRCLLNFLLHSHAAKRELMFGDQTRPNPLSENLPHDVVETPENLTHGGDFDERMKTARSNP</sequence>
<dbReference type="Proteomes" id="UP000297280">
    <property type="component" value="Unassembled WGS sequence"/>
</dbReference>
<evidence type="ECO:0000313" key="2">
    <source>
        <dbReference type="EMBL" id="TGO83283.1"/>
    </source>
</evidence>
<reference evidence="2 3" key="1">
    <citation type="submission" date="2017-12" db="EMBL/GenBank/DDBJ databases">
        <title>Comparative genomics of Botrytis spp.</title>
        <authorList>
            <person name="Valero-Jimenez C.A."/>
            <person name="Tapia P."/>
            <person name="Veloso J."/>
            <person name="Silva-Moreno E."/>
            <person name="Staats M."/>
            <person name="Valdes J.H."/>
            <person name="Van Kan J.A.L."/>
        </authorList>
    </citation>
    <scope>NUCLEOTIDE SEQUENCE [LARGE SCALE GENOMIC DNA]</scope>
    <source>
        <strain evidence="2 3">MUCL3349</strain>
    </source>
</reference>
<feature type="region of interest" description="Disordered" evidence="1">
    <location>
        <begin position="141"/>
        <end position="164"/>
    </location>
</feature>
<feature type="region of interest" description="Disordered" evidence="1">
    <location>
        <begin position="219"/>
        <end position="258"/>
    </location>
</feature>
<gene>
    <name evidence="2" type="ORF">BPOR_0671g00030</name>
</gene>
<comment type="caution">
    <text evidence="2">The sequence shown here is derived from an EMBL/GenBank/DDBJ whole genome shotgun (WGS) entry which is preliminary data.</text>
</comment>